<feature type="non-terminal residue" evidence="1">
    <location>
        <position position="1"/>
    </location>
</feature>
<evidence type="ECO:0000313" key="2">
    <source>
        <dbReference type="Proteomes" id="UP000265618"/>
    </source>
</evidence>
<comment type="caution">
    <text evidence="1">The sequence shown here is derived from an EMBL/GenBank/DDBJ whole genome shotgun (WGS) entry which is preliminary data.</text>
</comment>
<reference evidence="1 2" key="1">
    <citation type="journal article" date="2018" name="PLoS ONE">
        <title>The draft genome of Kipferlia bialata reveals reductive genome evolution in fornicate parasites.</title>
        <authorList>
            <person name="Tanifuji G."/>
            <person name="Takabayashi S."/>
            <person name="Kume K."/>
            <person name="Takagi M."/>
            <person name="Nakayama T."/>
            <person name="Kamikawa R."/>
            <person name="Inagaki Y."/>
            <person name="Hashimoto T."/>
        </authorList>
    </citation>
    <scope>NUCLEOTIDE SEQUENCE [LARGE SCALE GENOMIC DNA]</scope>
    <source>
        <strain evidence="1">NY0173</strain>
    </source>
</reference>
<dbReference type="AlphaFoldDB" id="A0A9K3DAV6"/>
<gene>
    <name evidence="1" type="ORF">KIPB_015747</name>
</gene>
<sequence>CSPPSTTLWSGSEYKTPDVASTGPTLMDAGCAGQGYPPFLCSVSMTKEGVIDLWHRYVSVVAPKGATSRVSAIKEDPVAVAGVSLIASLTKNLQCRTHMRESVEQVHGIIASMKRVRNNLLLPPSSDKVLVHAIKRLNGSDLTSRYGSKPEALSVAEMRQILRR</sequence>
<organism evidence="1 2">
    <name type="scientific">Kipferlia bialata</name>
    <dbReference type="NCBI Taxonomy" id="797122"/>
    <lineage>
        <taxon>Eukaryota</taxon>
        <taxon>Metamonada</taxon>
        <taxon>Carpediemonas-like organisms</taxon>
        <taxon>Kipferlia</taxon>
    </lineage>
</organism>
<accession>A0A9K3DAV6</accession>
<dbReference type="Proteomes" id="UP000265618">
    <property type="component" value="Unassembled WGS sequence"/>
</dbReference>
<protein>
    <submittedName>
        <fullName evidence="1">Uncharacterized protein</fullName>
    </submittedName>
</protein>
<name>A0A9K3DAV6_9EUKA</name>
<proteinExistence type="predicted"/>
<evidence type="ECO:0000313" key="1">
    <source>
        <dbReference type="EMBL" id="GIQ92139.1"/>
    </source>
</evidence>
<dbReference type="EMBL" id="BDIP01009055">
    <property type="protein sequence ID" value="GIQ92139.1"/>
    <property type="molecule type" value="Genomic_DNA"/>
</dbReference>
<keyword evidence="2" id="KW-1185">Reference proteome</keyword>